<evidence type="ECO:0000313" key="5">
    <source>
        <dbReference type="EMBL" id="EKX52547.1"/>
    </source>
</evidence>
<dbReference type="EnsemblProtists" id="EKX52547">
    <property type="protein sequence ID" value="EKX52547"/>
    <property type="gene ID" value="GUITHDRAFT_150582"/>
</dbReference>
<keyword evidence="3" id="KW-0812">Transmembrane</keyword>
<accession>L1JVY6</accession>
<dbReference type="InterPro" id="IPR029058">
    <property type="entry name" value="AB_hydrolase_fold"/>
</dbReference>
<dbReference type="InterPro" id="IPR000073">
    <property type="entry name" value="AB_hydrolase_1"/>
</dbReference>
<reference evidence="5 7" key="1">
    <citation type="journal article" date="2012" name="Nature">
        <title>Algal genomes reveal evolutionary mosaicism and the fate of nucleomorphs.</title>
        <authorList>
            <consortium name="DOE Joint Genome Institute"/>
            <person name="Curtis B.A."/>
            <person name="Tanifuji G."/>
            <person name="Burki F."/>
            <person name="Gruber A."/>
            <person name="Irimia M."/>
            <person name="Maruyama S."/>
            <person name="Arias M.C."/>
            <person name="Ball S.G."/>
            <person name="Gile G.H."/>
            <person name="Hirakawa Y."/>
            <person name="Hopkins J.F."/>
            <person name="Kuo A."/>
            <person name="Rensing S.A."/>
            <person name="Schmutz J."/>
            <person name="Symeonidi A."/>
            <person name="Elias M."/>
            <person name="Eveleigh R.J."/>
            <person name="Herman E.K."/>
            <person name="Klute M.J."/>
            <person name="Nakayama T."/>
            <person name="Obornik M."/>
            <person name="Reyes-Prieto A."/>
            <person name="Armbrust E.V."/>
            <person name="Aves S.J."/>
            <person name="Beiko R.G."/>
            <person name="Coutinho P."/>
            <person name="Dacks J.B."/>
            <person name="Durnford D.G."/>
            <person name="Fast N.M."/>
            <person name="Green B.R."/>
            <person name="Grisdale C.J."/>
            <person name="Hempel F."/>
            <person name="Henrissat B."/>
            <person name="Hoppner M.P."/>
            <person name="Ishida K."/>
            <person name="Kim E."/>
            <person name="Koreny L."/>
            <person name="Kroth P.G."/>
            <person name="Liu Y."/>
            <person name="Malik S.B."/>
            <person name="Maier U.G."/>
            <person name="McRose D."/>
            <person name="Mock T."/>
            <person name="Neilson J.A."/>
            <person name="Onodera N.T."/>
            <person name="Poole A.M."/>
            <person name="Pritham E.J."/>
            <person name="Richards T.A."/>
            <person name="Rocap G."/>
            <person name="Roy S.W."/>
            <person name="Sarai C."/>
            <person name="Schaack S."/>
            <person name="Shirato S."/>
            <person name="Slamovits C.H."/>
            <person name="Spencer D.F."/>
            <person name="Suzuki S."/>
            <person name="Worden A.Z."/>
            <person name="Zauner S."/>
            <person name="Barry K."/>
            <person name="Bell C."/>
            <person name="Bharti A.K."/>
            <person name="Crow J.A."/>
            <person name="Grimwood J."/>
            <person name="Kramer R."/>
            <person name="Lindquist E."/>
            <person name="Lucas S."/>
            <person name="Salamov A."/>
            <person name="McFadden G.I."/>
            <person name="Lane C.E."/>
            <person name="Keeling P.J."/>
            <person name="Gray M.W."/>
            <person name="Grigoriev I.V."/>
            <person name="Archibald J.M."/>
        </authorList>
    </citation>
    <scope>NUCLEOTIDE SEQUENCE</scope>
    <source>
        <strain evidence="5 7">CCMP2712</strain>
    </source>
</reference>
<dbReference type="eggNOG" id="ENOG502QTR8">
    <property type="taxonomic scope" value="Eukaryota"/>
</dbReference>
<keyword evidence="1" id="KW-0442">Lipid degradation</keyword>
<dbReference type="OMA" id="FSVEWRG"/>
<gene>
    <name evidence="5" type="ORF">GUITHDRAFT_150582</name>
</gene>
<organism evidence="5">
    <name type="scientific">Guillardia theta (strain CCMP2712)</name>
    <name type="common">Cryptophyte</name>
    <dbReference type="NCBI Taxonomy" id="905079"/>
    <lineage>
        <taxon>Eukaryota</taxon>
        <taxon>Cryptophyceae</taxon>
        <taxon>Pyrenomonadales</taxon>
        <taxon>Geminigeraceae</taxon>
        <taxon>Guillardia</taxon>
    </lineage>
</organism>
<keyword evidence="2" id="KW-0443">Lipid metabolism</keyword>
<evidence type="ECO:0000256" key="1">
    <source>
        <dbReference type="ARBA" id="ARBA00022963"/>
    </source>
</evidence>
<protein>
    <recommendedName>
        <fullName evidence="4">AB hydrolase-1 domain-containing protein</fullName>
    </recommendedName>
</protein>
<feature type="domain" description="AB hydrolase-1" evidence="4">
    <location>
        <begin position="93"/>
        <end position="253"/>
    </location>
</feature>
<dbReference type="PaxDb" id="55529-EKX52547"/>
<dbReference type="Proteomes" id="UP000011087">
    <property type="component" value="Unassembled WGS sequence"/>
</dbReference>
<keyword evidence="3" id="KW-0472">Membrane</keyword>
<dbReference type="GeneID" id="17309257"/>
<evidence type="ECO:0000259" key="4">
    <source>
        <dbReference type="Pfam" id="PF00561"/>
    </source>
</evidence>
<dbReference type="EMBL" id="JH992972">
    <property type="protein sequence ID" value="EKX52547.1"/>
    <property type="molecule type" value="Genomic_DNA"/>
</dbReference>
<evidence type="ECO:0000313" key="7">
    <source>
        <dbReference type="Proteomes" id="UP000011087"/>
    </source>
</evidence>
<keyword evidence="3" id="KW-1133">Transmembrane helix</keyword>
<feature type="transmembrane region" description="Helical" evidence="3">
    <location>
        <begin position="29"/>
        <end position="51"/>
    </location>
</feature>
<name>L1JVY6_GUITC</name>
<dbReference type="OrthoDB" id="9974421at2759"/>
<proteinExistence type="predicted"/>
<dbReference type="RefSeq" id="XP_005839527.1">
    <property type="nucleotide sequence ID" value="XM_005839470.1"/>
</dbReference>
<dbReference type="SUPFAM" id="SSF53474">
    <property type="entry name" value="alpha/beta-Hydrolases"/>
    <property type="match status" value="1"/>
</dbReference>
<sequence>MGLPGTHFTVILILSSCFIPILRSKNVLVRIFASLVFVWAFICPFLTPLVIPLHTQEDEVHFISCPDGWRINLARYRPVGSYAGERKQSTTAPVILCHGAFANRVTYDLGEGYPSLATYLAEKGHDVWVLELRGHGRSHTKPGWLYTTLSQGMNEGGSWSIMKYIEVDLPAAVQYVRNHTGAKKVHWVGHSMGGIILYSWLGLAMGNTQDFASIVTLGSALDHSMERQNDIDKGVEPGNMNSTYHVLYVPRSLRSPGMAPFGWACALLAPLGGTFLDLFLGFQYSPSSIRRDIARRLLAHNFEAEPWQVVFEIHTVFSKKYGMLHPVTKEPLLPLLNHSLPVPLLAFAGACDHQFTPDAVKRTAYHLAALDDQQHVKMIVPGEGTEVCYGHYDMLIGPRAEEHVFAPLENWLNEVDEGQHWYSQDDLQVTCTIEMPHVVIT</sequence>
<reference evidence="6" key="3">
    <citation type="submission" date="2016-03" db="UniProtKB">
        <authorList>
            <consortium name="EnsemblProtists"/>
        </authorList>
    </citation>
    <scope>IDENTIFICATION</scope>
</reference>
<dbReference type="HOGENOM" id="CLU_020280_0_0_1"/>
<reference evidence="7" key="2">
    <citation type="submission" date="2012-11" db="EMBL/GenBank/DDBJ databases">
        <authorList>
            <person name="Kuo A."/>
            <person name="Curtis B.A."/>
            <person name="Tanifuji G."/>
            <person name="Burki F."/>
            <person name="Gruber A."/>
            <person name="Irimia M."/>
            <person name="Maruyama S."/>
            <person name="Arias M.C."/>
            <person name="Ball S.G."/>
            <person name="Gile G.H."/>
            <person name="Hirakawa Y."/>
            <person name="Hopkins J.F."/>
            <person name="Rensing S.A."/>
            <person name="Schmutz J."/>
            <person name="Symeonidi A."/>
            <person name="Elias M."/>
            <person name="Eveleigh R.J."/>
            <person name="Herman E.K."/>
            <person name="Klute M.J."/>
            <person name="Nakayama T."/>
            <person name="Obornik M."/>
            <person name="Reyes-Prieto A."/>
            <person name="Armbrust E.V."/>
            <person name="Aves S.J."/>
            <person name="Beiko R.G."/>
            <person name="Coutinho P."/>
            <person name="Dacks J.B."/>
            <person name="Durnford D.G."/>
            <person name="Fast N.M."/>
            <person name="Green B.R."/>
            <person name="Grisdale C."/>
            <person name="Hempe F."/>
            <person name="Henrissat B."/>
            <person name="Hoppner M.P."/>
            <person name="Ishida K.-I."/>
            <person name="Kim E."/>
            <person name="Koreny L."/>
            <person name="Kroth P.G."/>
            <person name="Liu Y."/>
            <person name="Malik S.-B."/>
            <person name="Maier U.G."/>
            <person name="McRose D."/>
            <person name="Mock T."/>
            <person name="Neilson J.A."/>
            <person name="Onodera N.T."/>
            <person name="Poole A.M."/>
            <person name="Pritham E.J."/>
            <person name="Richards T.A."/>
            <person name="Rocap G."/>
            <person name="Roy S.W."/>
            <person name="Sarai C."/>
            <person name="Schaack S."/>
            <person name="Shirato S."/>
            <person name="Slamovits C.H."/>
            <person name="Spencer D.F."/>
            <person name="Suzuki S."/>
            <person name="Worden A.Z."/>
            <person name="Zauner S."/>
            <person name="Barry K."/>
            <person name="Bell C."/>
            <person name="Bharti A.K."/>
            <person name="Crow J.A."/>
            <person name="Grimwood J."/>
            <person name="Kramer R."/>
            <person name="Lindquist E."/>
            <person name="Lucas S."/>
            <person name="Salamov A."/>
            <person name="McFadden G.I."/>
            <person name="Lane C.E."/>
            <person name="Keeling P.J."/>
            <person name="Gray M.W."/>
            <person name="Grigoriev I.V."/>
            <person name="Archibald J.M."/>
        </authorList>
    </citation>
    <scope>NUCLEOTIDE SEQUENCE</scope>
    <source>
        <strain evidence="7">CCMP2712</strain>
    </source>
</reference>
<dbReference type="Gene3D" id="3.40.50.1820">
    <property type="entry name" value="alpha/beta hydrolase"/>
    <property type="match status" value="1"/>
</dbReference>
<dbReference type="KEGG" id="gtt:GUITHDRAFT_150582"/>
<evidence type="ECO:0000313" key="6">
    <source>
        <dbReference type="EnsemblProtists" id="EKX52547"/>
    </source>
</evidence>
<evidence type="ECO:0000256" key="2">
    <source>
        <dbReference type="ARBA" id="ARBA00023098"/>
    </source>
</evidence>
<feature type="transmembrane region" description="Helical" evidence="3">
    <location>
        <begin position="6"/>
        <end position="22"/>
    </location>
</feature>
<dbReference type="GO" id="GO:0016042">
    <property type="term" value="P:lipid catabolic process"/>
    <property type="evidence" value="ECO:0007669"/>
    <property type="project" value="UniProtKB-KW"/>
</dbReference>
<dbReference type="AlphaFoldDB" id="L1JVY6"/>
<dbReference type="PANTHER" id="PTHR11005">
    <property type="entry name" value="LYSOSOMAL ACID LIPASE-RELATED"/>
    <property type="match status" value="1"/>
</dbReference>
<evidence type="ECO:0000256" key="3">
    <source>
        <dbReference type="SAM" id="Phobius"/>
    </source>
</evidence>
<keyword evidence="7" id="KW-1185">Reference proteome</keyword>
<dbReference type="Pfam" id="PF00561">
    <property type="entry name" value="Abhydrolase_1"/>
    <property type="match status" value="1"/>
</dbReference>